<accession>A0A444S5Y5</accession>
<evidence type="ECO:0000256" key="1">
    <source>
        <dbReference type="SAM" id="MobiDB-lite"/>
    </source>
</evidence>
<reference evidence="2 3" key="1">
    <citation type="submission" date="2018-12" db="EMBL/GenBank/DDBJ databases">
        <title>Genome of Verticillium dahliae isolate Getta Getta.</title>
        <authorList>
            <person name="Gardiner D.M."/>
        </authorList>
    </citation>
    <scope>NUCLEOTIDE SEQUENCE [LARGE SCALE GENOMIC DNA]</scope>
    <source>
        <strain evidence="2 3">Getta Getta</strain>
    </source>
</reference>
<dbReference type="AlphaFoldDB" id="A0A444S5Y5"/>
<proteinExistence type="predicted"/>
<feature type="compositionally biased region" description="Low complexity" evidence="1">
    <location>
        <begin position="21"/>
        <end position="33"/>
    </location>
</feature>
<comment type="caution">
    <text evidence="2">The sequence shown here is derived from an EMBL/GenBank/DDBJ whole genome shotgun (WGS) entry which is preliminary data.</text>
</comment>
<feature type="region of interest" description="Disordered" evidence="1">
    <location>
        <begin position="1"/>
        <end position="122"/>
    </location>
</feature>
<organism evidence="2 3">
    <name type="scientific">Verticillium dahliae</name>
    <name type="common">Verticillium wilt</name>
    <dbReference type="NCBI Taxonomy" id="27337"/>
    <lineage>
        <taxon>Eukaryota</taxon>
        <taxon>Fungi</taxon>
        <taxon>Dikarya</taxon>
        <taxon>Ascomycota</taxon>
        <taxon>Pezizomycotina</taxon>
        <taxon>Sordariomycetes</taxon>
        <taxon>Hypocreomycetidae</taxon>
        <taxon>Glomerellales</taxon>
        <taxon>Plectosphaerellaceae</taxon>
        <taxon>Verticillium</taxon>
    </lineage>
</organism>
<gene>
    <name evidence="2" type="ORF">VDGE_07951</name>
</gene>
<dbReference type="Proteomes" id="UP000288725">
    <property type="component" value="Unassembled WGS sequence"/>
</dbReference>
<protein>
    <submittedName>
        <fullName evidence="2">Uncharacterized protein</fullName>
    </submittedName>
</protein>
<feature type="compositionally biased region" description="Low complexity" evidence="1">
    <location>
        <begin position="47"/>
        <end position="61"/>
    </location>
</feature>
<feature type="compositionally biased region" description="Low complexity" evidence="1">
    <location>
        <begin position="95"/>
        <end position="122"/>
    </location>
</feature>
<dbReference type="EMBL" id="RSDZ01000020">
    <property type="protein sequence ID" value="RXG48801.1"/>
    <property type="molecule type" value="Genomic_DNA"/>
</dbReference>
<evidence type="ECO:0000313" key="3">
    <source>
        <dbReference type="Proteomes" id="UP000288725"/>
    </source>
</evidence>
<name>A0A444S5Y5_VERDA</name>
<sequence>MSQGPRPLAAQNSERARNKSNKLTTSKNKQKTSPKMAATRTQDFAAQTPSPSSESQHQQPPRGLSRIFLHPMLQQHLDTHPPPPRRARPTPPMSPTSSSLSAFSSPHPSPTTSTAASAGGSK</sequence>
<evidence type="ECO:0000313" key="2">
    <source>
        <dbReference type="EMBL" id="RXG48801.1"/>
    </source>
</evidence>